<dbReference type="GO" id="GO:0005739">
    <property type="term" value="C:mitochondrion"/>
    <property type="evidence" value="ECO:0007669"/>
    <property type="project" value="UniProtKB-ARBA"/>
</dbReference>
<comment type="similarity">
    <text evidence="1">Belongs to the RutC family.</text>
</comment>
<dbReference type="GO" id="GO:0005829">
    <property type="term" value="C:cytosol"/>
    <property type="evidence" value="ECO:0007669"/>
    <property type="project" value="TreeGrafter"/>
</dbReference>
<dbReference type="AlphaFoldDB" id="A0AA35VE41"/>
<dbReference type="Gene3D" id="3.30.1330.40">
    <property type="entry name" value="RutC-like"/>
    <property type="match status" value="1"/>
</dbReference>
<sequence>MHTKTPVLTTKAPPPLPGIYSQAIIANGLIFCSGAVPMDAETGNIINGDIQAHTHQCIKNLSAILEAAGTSLDKVVKVNVFLSNMDDFAKMNEVYSTYWGDIKPCRTCVAVKTLPLNTDIEIECTAVL</sequence>
<dbReference type="CDD" id="cd00448">
    <property type="entry name" value="YjgF_YER057c_UK114_family"/>
    <property type="match status" value="1"/>
</dbReference>
<dbReference type="NCBIfam" id="TIGR00004">
    <property type="entry name" value="Rid family detoxifying hydrolase"/>
    <property type="match status" value="1"/>
</dbReference>
<reference evidence="2" key="1">
    <citation type="submission" date="2023-01" db="EMBL/GenBank/DDBJ databases">
        <authorList>
            <person name="Piombo E."/>
        </authorList>
    </citation>
    <scope>NUCLEOTIDE SEQUENCE</scope>
</reference>
<keyword evidence="3" id="KW-1185">Reference proteome</keyword>
<organism evidence="2 3">
    <name type="scientific">Clonostachys chloroleuca</name>
    <dbReference type="NCBI Taxonomy" id="1926264"/>
    <lineage>
        <taxon>Eukaryota</taxon>
        <taxon>Fungi</taxon>
        <taxon>Dikarya</taxon>
        <taxon>Ascomycota</taxon>
        <taxon>Pezizomycotina</taxon>
        <taxon>Sordariomycetes</taxon>
        <taxon>Hypocreomycetidae</taxon>
        <taxon>Hypocreales</taxon>
        <taxon>Bionectriaceae</taxon>
        <taxon>Clonostachys</taxon>
    </lineage>
</organism>
<evidence type="ECO:0000313" key="3">
    <source>
        <dbReference type="Proteomes" id="UP001160390"/>
    </source>
</evidence>
<dbReference type="InterPro" id="IPR006175">
    <property type="entry name" value="YjgF/YER057c/UK114"/>
</dbReference>
<evidence type="ECO:0000313" key="2">
    <source>
        <dbReference type="EMBL" id="CAI6101111.1"/>
    </source>
</evidence>
<dbReference type="InterPro" id="IPR006056">
    <property type="entry name" value="RidA"/>
</dbReference>
<proteinExistence type="inferred from homology"/>
<dbReference type="Proteomes" id="UP001160390">
    <property type="component" value="Unassembled WGS sequence"/>
</dbReference>
<comment type="caution">
    <text evidence="2">The sequence shown here is derived from an EMBL/GenBank/DDBJ whole genome shotgun (WGS) entry which is preliminary data.</text>
</comment>
<protein>
    <submittedName>
        <fullName evidence="2">Uncharacterized protein</fullName>
    </submittedName>
</protein>
<dbReference type="PANTHER" id="PTHR11803">
    <property type="entry name" value="2-IMINOBUTANOATE/2-IMINOPROPANOATE DEAMINASE RIDA"/>
    <property type="match status" value="1"/>
</dbReference>
<dbReference type="EMBL" id="CABFNP030001360">
    <property type="protein sequence ID" value="CAI6101111.1"/>
    <property type="molecule type" value="Genomic_DNA"/>
</dbReference>
<dbReference type="FunFam" id="3.30.1330.40:FF:000001">
    <property type="entry name" value="L-PSP family endoribonuclease"/>
    <property type="match status" value="1"/>
</dbReference>
<name>A0AA35VE41_9HYPO</name>
<dbReference type="Pfam" id="PF01042">
    <property type="entry name" value="Ribonuc_L-PSP"/>
    <property type="match status" value="1"/>
</dbReference>
<dbReference type="SUPFAM" id="SSF55298">
    <property type="entry name" value="YjgF-like"/>
    <property type="match status" value="1"/>
</dbReference>
<evidence type="ECO:0000256" key="1">
    <source>
        <dbReference type="ARBA" id="ARBA00010552"/>
    </source>
</evidence>
<dbReference type="PANTHER" id="PTHR11803:SF22">
    <property type="entry name" value="ENDORIBONUCLEASE FAMILY PROTEIN BRT1, PUTATIVE (AFU_ORTHOLOGUE AFUA_5G03780)-RELATED"/>
    <property type="match status" value="1"/>
</dbReference>
<dbReference type="GO" id="GO:0019239">
    <property type="term" value="F:deaminase activity"/>
    <property type="evidence" value="ECO:0007669"/>
    <property type="project" value="TreeGrafter"/>
</dbReference>
<dbReference type="InterPro" id="IPR035959">
    <property type="entry name" value="RutC-like_sf"/>
</dbReference>
<accession>A0AA35VE41</accession>
<gene>
    <name evidence="2" type="ORF">CCHLO57077_00006328</name>
</gene>